<feature type="binding site" evidence="15">
    <location>
        <position position="286"/>
    </location>
    <ligand>
        <name>Mg(2+)</name>
        <dbReference type="ChEBI" id="CHEBI:18420"/>
        <label>2</label>
    </ligand>
</feature>
<dbReference type="GO" id="GO:0071555">
    <property type="term" value="P:cell wall organization"/>
    <property type="evidence" value="ECO:0007669"/>
    <property type="project" value="UniProtKB-KW"/>
</dbReference>
<dbReference type="HAMAP" id="MF_00047">
    <property type="entry name" value="Dala_Dala_lig"/>
    <property type="match status" value="1"/>
</dbReference>
<evidence type="ECO:0000256" key="15">
    <source>
        <dbReference type="PIRSR" id="PIRSR039102-3"/>
    </source>
</evidence>
<sequence>MLLTTELKNETLKKFEGKKIAVLHGGISDEREVSLRSGKNVFEALTSYKELKDNTILIDVKDYYELVETLKKENVEYCYNILHGTFGEDGTIQGLLDCLNIKYTGENTLVSSLCMNKVYTKRIWLSSNISTVDFQLLEDAVKNNSLSFDFPIILKPISSGSSVGVSLIKTKDEFENIVKDIKDTHNYFLEPYIKGKEVTVGLVVDNDDIYVFPILGINPKNEIYDYDAKYTPGKTEMEIPAKLDKQVENKLIENCKKAYDVLGCEGLCRIDAIIAEDGFINLMEVNTQGGMTNTSDIPAMARNINMPFEDVVLYILSLAYKNV</sequence>
<dbReference type="EC" id="6.3.2.4" evidence="4 13"/>
<dbReference type="InterPro" id="IPR011127">
    <property type="entry name" value="Dala_Dala_lig_N"/>
</dbReference>
<dbReference type="GO" id="GO:0008360">
    <property type="term" value="P:regulation of cell shape"/>
    <property type="evidence" value="ECO:0007669"/>
    <property type="project" value="UniProtKB-KW"/>
</dbReference>
<dbReference type="PIRSF" id="PIRSF039102">
    <property type="entry name" value="Ddl/VanB"/>
    <property type="match status" value="1"/>
</dbReference>
<feature type="binding site" evidence="15">
    <location>
        <position position="284"/>
    </location>
    <ligand>
        <name>Mg(2+)</name>
        <dbReference type="ChEBI" id="CHEBI:18420"/>
        <label>2</label>
    </ligand>
</feature>
<keyword evidence="5 13" id="KW-0963">Cytoplasm</keyword>
<comment type="pathway">
    <text evidence="13">Cell wall biogenesis; peptidoglycan biosynthesis.</text>
</comment>
<dbReference type="EMBL" id="SAXY01000055">
    <property type="protein sequence ID" value="TXJ39821.1"/>
    <property type="molecule type" value="Genomic_DNA"/>
</dbReference>
<gene>
    <name evidence="13" type="primary">ddl</name>
    <name evidence="18" type="ORF">EPJ72_09125</name>
</gene>
<evidence type="ECO:0000313" key="18">
    <source>
        <dbReference type="EMBL" id="TXJ39821.1"/>
    </source>
</evidence>
<comment type="subcellular location">
    <subcellularLocation>
        <location evidence="2 13">Cytoplasm</location>
    </subcellularLocation>
</comment>
<feature type="binding site" evidence="15">
    <location>
        <position position="284"/>
    </location>
    <ligand>
        <name>Mg(2+)</name>
        <dbReference type="ChEBI" id="CHEBI:18420"/>
        <label>1</label>
    </ligand>
</feature>
<dbReference type="PROSITE" id="PS50975">
    <property type="entry name" value="ATP_GRASP"/>
    <property type="match status" value="1"/>
</dbReference>
<dbReference type="GO" id="GO:0005524">
    <property type="term" value="F:ATP binding"/>
    <property type="evidence" value="ECO:0007669"/>
    <property type="project" value="UniProtKB-UniRule"/>
</dbReference>
<comment type="cofactor">
    <cofactor evidence="1">
        <name>Mn(2+)</name>
        <dbReference type="ChEBI" id="CHEBI:29035"/>
    </cofactor>
</comment>
<dbReference type="NCBIfam" id="TIGR01205">
    <property type="entry name" value="D_ala_D_alaTIGR"/>
    <property type="match status" value="1"/>
</dbReference>
<keyword evidence="15" id="KW-0460">Magnesium</keyword>
<keyword evidence="15" id="KW-0479">Metal-binding</keyword>
<keyword evidence="11 13" id="KW-0961">Cell wall biogenesis/degradation</keyword>
<dbReference type="SUPFAM" id="SSF56059">
    <property type="entry name" value="Glutathione synthetase ATP-binding domain-like"/>
    <property type="match status" value="1"/>
</dbReference>
<dbReference type="GO" id="GO:0005737">
    <property type="term" value="C:cytoplasm"/>
    <property type="evidence" value="ECO:0007669"/>
    <property type="project" value="UniProtKB-SubCell"/>
</dbReference>
<evidence type="ECO:0000256" key="6">
    <source>
        <dbReference type="ARBA" id="ARBA00022598"/>
    </source>
</evidence>
<dbReference type="InterPro" id="IPR011761">
    <property type="entry name" value="ATP-grasp"/>
</dbReference>
<evidence type="ECO:0000256" key="3">
    <source>
        <dbReference type="ARBA" id="ARBA00010871"/>
    </source>
</evidence>
<dbReference type="PANTHER" id="PTHR23132">
    <property type="entry name" value="D-ALANINE--D-ALANINE LIGASE"/>
    <property type="match status" value="1"/>
</dbReference>
<evidence type="ECO:0000256" key="7">
    <source>
        <dbReference type="ARBA" id="ARBA00022741"/>
    </source>
</evidence>
<accession>A0A5C8ESD1</accession>
<evidence type="ECO:0000256" key="12">
    <source>
        <dbReference type="ARBA" id="ARBA00047614"/>
    </source>
</evidence>
<evidence type="ECO:0000259" key="17">
    <source>
        <dbReference type="PROSITE" id="PS50975"/>
    </source>
</evidence>
<comment type="function">
    <text evidence="13">Cell wall formation.</text>
</comment>
<dbReference type="InterPro" id="IPR000291">
    <property type="entry name" value="D-Ala_lig_Van_CS"/>
</dbReference>
<evidence type="ECO:0000256" key="2">
    <source>
        <dbReference type="ARBA" id="ARBA00004496"/>
    </source>
</evidence>
<comment type="catalytic activity">
    <reaction evidence="12 13">
        <text>2 D-alanine + ATP = D-alanyl-D-alanine + ADP + phosphate + H(+)</text>
        <dbReference type="Rhea" id="RHEA:11224"/>
        <dbReference type="ChEBI" id="CHEBI:15378"/>
        <dbReference type="ChEBI" id="CHEBI:30616"/>
        <dbReference type="ChEBI" id="CHEBI:43474"/>
        <dbReference type="ChEBI" id="CHEBI:57416"/>
        <dbReference type="ChEBI" id="CHEBI:57822"/>
        <dbReference type="ChEBI" id="CHEBI:456216"/>
        <dbReference type="EC" id="6.3.2.4"/>
    </reaction>
</comment>
<feature type="active site" evidence="14">
    <location>
        <position position="30"/>
    </location>
</feature>
<dbReference type="GO" id="GO:0008716">
    <property type="term" value="F:D-alanine-D-alanine ligase activity"/>
    <property type="evidence" value="ECO:0007669"/>
    <property type="project" value="UniProtKB-UniRule"/>
</dbReference>
<comment type="similarity">
    <text evidence="3 13">Belongs to the D-alanine--D-alanine ligase family.</text>
</comment>
<dbReference type="Pfam" id="PF07478">
    <property type="entry name" value="Dala_Dala_lig_C"/>
    <property type="match status" value="1"/>
</dbReference>
<dbReference type="Gene3D" id="3.40.50.20">
    <property type="match status" value="1"/>
</dbReference>
<dbReference type="InterPro" id="IPR011095">
    <property type="entry name" value="Dala_Dala_lig_C"/>
</dbReference>
<dbReference type="NCBIfam" id="NF002378">
    <property type="entry name" value="PRK01372.1"/>
    <property type="match status" value="1"/>
</dbReference>
<feature type="binding site" evidence="15">
    <location>
        <position position="271"/>
    </location>
    <ligand>
        <name>Mg(2+)</name>
        <dbReference type="ChEBI" id="CHEBI:18420"/>
        <label>1</label>
    </ligand>
</feature>
<dbReference type="UniPathway" id="UPA00219"/>
<feature type="active site" evidence="14">
    <location>
        <position position="295"/>
    </location>
</feature>
<evidence type="ECO:0000256" key="10">
    <source>
        <dbReference type="ARBA" id="ARBA00022984"/>
    </source>
</evidence>
<evidence type="ECO:0000256" key="13">
    <source>
        <dbReference type="HAMAP-Rule" id="MF_00047"/>
    </source>
</evidence>
<keyword evidence="6 13" id="KW-0436">Ligase</keyword>
<dbReference type="InterPro" id="IPR013815">
    <property type="entry name" value="ATP_grasp_subdomain_1"/>
</dbReference>
<feature type="domain" description="ATP-grasp" evidence="17">
    <location>
        <begin position="121"/>
        <end position="317"/>
    </location>
</feature>
<keyword evidence="9 13" id="KW-0133">Cell shape</keyword>
<dbReference type="InterPro" id="IPR016185">
    <property type="entry name" value="PreATP-grasp_dom_sf"/>
</dbReference>
<dbReference type="GO" id="GO:0009252">
    <property type="term" value="P:peptidoglycan biosynthetic process"/>
    <property type="evidence" value="ECO:0007669"/>
    <property type="project" value="UniProtKB-UniRule"/>
</dbReference>
<keyword evidence="10 13" id="KW-0573">Peptidoglycan synthesis</keyword>
<comment type="cofactor">
    <cofactor evidence="15">
        <name>Mg(2+)</name>
        <dbReference type="ChEBI" id="CHEBI:18420"/>
    </cofactor>
    <cofactor evidence="15">
        <name>Mn(2+)</name>
        <dbReference type="ChEBI" id="CHEBI:29035"/>
    </cofactor>
    <text evidence="15">Binds 2 magnesium or manganese ions per subunit.</text>
</comment>
<dbReference type="Gene3D" id="3.30.470.20">
    <property type="entry name" value="ATP-grasp fold, B domain"/>
    <property type="match status" value="1"/>
</dbReference>
<dbReference type="PROSITE" id="PS00843">
    <property type="entry name" value="DALA_DALA_LIGASE_1"/>
    <property type="match status" value="1"/>
</dbReference>
<dbReference type="Gene3D" id="3.30.1490.20">
    <property type="entry name" value="ATP-grasp fold, A domain"/>
    <property type="match status" value="1"/>
</dbReference>
<evidence type="ECO:0000313" key="19">
    <source>
        <dbReference type="Proteomes" id="UP000323176"/>
    </source>
</evidence>
<dbReference type="PANTHER" id="PTHR23132:SF23">
    <property type="entry name" value="D-ALANINE--D-ALANINE LIGASE B"/>
    <property type="match status" value="1"/>
</dbReference>
<dbReference type="AlphaFoldDB" id="A0A5C8ESD1"/>
<dbReference type="OrthoDB" id="9813261at2"/>
<name>A0A5C8ESD1_BRAPL</name>
<proteinExistence type="inferred from homology"/>
<evidence type="ECO:0000256" key="4">
    <source>
        <dbReference type="ARBA" id="ARBA00012216"/>
    </source>
</evidence>
<keyword evidence="8 16" id="KW-0067">ATP-binding</keyword>
<dbReference type="Proteomes" id="UP000323176">
    <property type="component" value="Unassembled WGS sequence"/>
</dbReference>
<dbReference type="GO" id="GO:0046872">
    <property type="term" value="F:metal ion binding"/>
    <property type="evidence" value="ECO:0007669"/>
    <property type="project" value="UniProtKB-KW"/>
</dbReference>
<protein>
    <recommendedName>
        <fullName evidence="4 13">D-alanine--D-alanine ligase</fullName>
        <ecNumber evidence="4 13">6.3.2.4</ecNumber>
    </recommendedName>
    <alternativeName>
        <fullName evidence="13">D-Ala-D-Ala ligase</fullName>
    </alternativeName>
    <alternativeName>
        <fullName evidence="13">D-alanylalanine synthetase</fullName>
    </alternativeName>
</protein>
<evidence type="ECO:0000256" key="9">
    <source>
        <dbReference type="ARBA" id="ARBA00022960"/>
    </source>
</evidence>
<evidence type="ECO:0000256" key="11">
    <source>
        <dbReference type="ARBA" id="ARBA00023316"/>
    </source>
</evidence>
<keyword evidence="7 16" id="KW-0547">Nucleotide-binding</keyword>
<comment type="caution">
    <text evidence="18">The sequence shown here is derived from an EMBL/GenBank/DDBJ whole genome shotgun (WGS) entry which is preliminary data.</text>
</comment>
<dbReference type="InterPro" id="IPR005905">
    <property type="entry name" value="D_ala_D_ala"/>
</dbReference>
<evidence type="ECO:0000256" key="1">
    <source>
        <dbReference type="ARBA" id="ARBA00001936"/>
    </source>
</evidence>
<evidence type="ECO:0000256" key="14">
    <source>
        <dbReference type="PIRSR" id="PIRSR039102-1"/>
    </source>
</evidence>
<organism evidence="18 19">
    <name type="scientific">Brachyspira pilosicoli</name>
    <name type="common">Serpulina pilosicoli</name>
    <dbReference type="NCBI Taxonomy" id="52584"/>
    <lineage>
        <taxon>Bacteria</taxon>
        <taxon>Pseudomonadati</taxon>
        <taxon>Spirochaetota</taxon>
        <taxon>Spirochaetia</taxon>
        <taxon>Brachyspirales</taxon>
        <taxon>Brachyspiraceae</taxon>
        <taxon>Brachyspira</taxon>
    </lineage>
</organism>
<dbReference type="SUPFAM" id="SSF52440">
    <property type="entry name" value="PreATP-grasp domain"/>
    <property type="match status" value="1"/>
</dbReference>
<evidence type="ECO:0000256" key="16">
    <source>
        <dbReference type="PROSITE-ProRule" id="PRU00409"/>
    </source>
</evidence>
<evidence type="ECO:0000256" key="8">
    <source>
        <dbReference type="ARBA" id="ARBA00022840"/>
    </source>
</evidence>
<evidence type="ECO:0000256" key="5">
    <source>
        <dbReference type="ARBA" id="ARBA00022490"/>
    </source>
</evidence>
<feature type="active site" evidence="14">
    <location>
        <position position="161"/>
    </location>
</feature>
<reference evidence="18 19" key="1">
    <citation type="journal article" date="1992" name="Lakartidningen">
        <title>[Penicillin V and not amoxicillin is the first choice preparation in acute otitis].</title>
        <authorList>
            <person name="Kamme C."/>
            <person name="Lundgren K."/>
            <person name="Prellner K."/>
        </authorList>
    </citation>
    <scope>NUCLEOTIDE SEQUENCE [LARGE SCALE GENOMIC DNA]</scope>
    <source>
        <strain evidence="18 19">PC5538III-hc</strain>
    </source>
</reference>
<keyword evidence="15" id="KW-0464">Manganese</keyword>
<dbReference type="Pfam" id="PF01820">
    <property type="entry name" value="Dala_Dala_lig_N"/>
    <property type="match status" value="1"/>
</dbReference>